<dbReference type="KEGG" id="enn:FRE64_08440"/>
<evidence type="ECO:0000313" key="1">
    <source>
        <dbReference type="EMBL" id="QDZ39966.1"/>
    </source>
</evidence>
<name>A0A5B8NLS1_9CHRO</name>
<sequence>MSKQSFLKRGTATVLSLLLGIGVTTPLILSTSVSAQLLPGERRGQPSGRMAIPEGTSLPVKYDEAENIVVMPDETAPITLEIAANIKNQQGRILIPYGTELVGEIQPSQNGSRFVAEELKVPGESPQSINASSQVVTRRETIRRGASTGSVLEGAAIGAAAATVLSGVLGDQVIATEKVLGGAALGAIGGLILGRQEAEVISIDPNTDLDVTVRENLDKPI</sequence>
<protein>
    <recommendedName>
        <fullName evidence="3">Glycine zipper domain-containing protein</fullName>
    </recommendedName>
</protein>
<proteinExistence type="predicted"/>
<accession>A0A5B8NLS1</accession>
<reference evidence="1" key="1">
    <citation type="submission" date="2019-08" db="EMBL/GenBank/DDBJ databases">
        <title>Carotenoids and Carotenoid Binding Proteins in the Halophilic Cyanobacterium Euhalothece sp. ZM00.</title>
        <authorList>
            <person name="Cho S.M."/>
            <person name="Song J.Y."/>
            <person name="Park Y.-I."/>
        </authorList>
    </citation>
    <scope>NUCLEOTIDE SEQUENCE [LARGE SCALE GENOMIC DNA]</scope>
    <source>
        <strain evidence="1">Z-M001</strain>
    </source>
</reference>
<dbReference type="Proteomes" id="UP000318453">
    <property type="component" value="Chromosome"/>
</dbReference>
<dbReference type="RefSeq" id="WP_146295562.1">
    <property type="nucleotide sequence ID" value="NZ_CP042326.1"/>
</dbReference>
<dbReference type="EMBL" id="CP042326">
    <property type="protein sequence ID" value="QDZ39966.1"/>
    <property type="molecule type" value="Genomic_DNA"/>
</dbReference>
<evidence type="ECO:0000313" key="2">
    <source>
        <dbReference type="Proteomes" id="UP000318453"/>
    </source>
</evidence>
<organism evidence="1 2">
    <name type="scientific">Euhalothece natronophila Z-M001</name>
    <dbReference type="NCBI Taxonomy" id="522448"/>
    <lineage>
        <taxon>Bacteria</taxon>
        <taxon>Bacillati</taxon>
        <taxon>Cyanobacteriota</taxon>
        <taxon>Cyanophyceae</taxon>
        <taxon>Oscillatoriophycideae</taxon>
        <taxon>Chroococcales</taxon>
        <taxon>Halothecacae</taxon>
        <taxon>Halothece cluster</taxon>
        <taxon>Euhalothece</taxon>
    </lineage>
</organism>
<evidence type="ECO:0008006" key="3">
    <source>
        <dbReference type="Google" id="ProtNLM"/>
    </source>
</evidence>
<keyword evidence="2" id="KW-1185">Reference proteome</keyword>
<gene>
    <name evidence="1" type="ORF">FRE64_08440</name>
</gene>
<dbReference type="OrthoDB" id="9767597at2"/>
<dbReference type="AlphaFoldDB" id="A0A5B8NLS1"/>